<reference evidence="2 3" key="1">
    <citation type="journal article" date="2014" name="Mol. Plant">
        <title>Chromosome Scale Genome Assembly and Transcriptome Profiling of Nannochloropsis gaditana in Nitrogen Depletion.</title>
        <authorList>
            <person name="Corteggiani Carpinelli E."/>
            <person name="Telatin A."/>
            <person name="Vitulo N."/>
            <person name="Forcato C."/>
            <person name="D'Angelo M."/>
            <person name="Schiavon R."/>
            <person name="Vezzi A."/>
            <person name="Giacometti G.M."/>
            <person name="Morosinotto T."/>
            <person name="Valle G."/>
        </authorList>
    </citation>
    <scope>NUCLEOTIDE SEQUENCE [LARGE SCALE GENOMIC DNA]</scope>
    <source>
        <strain evidence="2 3">B-31</strain>
    </source>
</reference>
<comment type="caution">
    <text evidence="2">The sequence shown here is derived from an EMBL/GenBank/DDBJ whole genome shotgun (WGS) entry which is preliminary data.</text>
</comment>
<feature type="transmembrane region" description="Helical" evidence="1">
    <location>
        <begin position="245"/>
        <end position="272"/>
    </location>
</feature>
<keyword evidence="3" id="KW-1185">Reference proteome</keyword>
<keyword evidence="1" id="KW-0812">Transmembrane</keyword>
<organism evidence="2 3">
    <name type="scientific">Nannochloropsis gaditana</name>
    <dbReference type="NCBI Taxonomy" id="72520"/>
    <lineage>
        <taxon>Eukaryota</taxon>
        <taxon>Sar</taxon>
        <taxon>Stramenopiles</taxon>
        <taxon>Ochrophyta</taxon>
        <taxon>Eustigmatophyceae</taxon>
        <taxon>Eustigmatales</taxon>
        <taxon>Monodopsidaceae</taxon>
        <taxon>Nannochloropsis</taxon>
    </lineage>
</organism>
<sequence length="333" mass="36269">MQGTDPIEYLANCHLGSLKWLLEPNRSRSAPRHSQPTPSRHCLAGQCTCCAMQVCILGNIANFLNSQELSVLACASAQLARGVYRREGVTLCNKGFLFPAFKSIEDIDGNPSKEASSRGKMYAKYVPRPLRNQSDGHSWYYLDLARPERVAQVNAGASMGEKSSMDQGRAERMSGNIGGLGSPHLADCLDRKRRFGVADFNRRGNGKLRKRQMCRTIVVLLVLVTLLAGFALVDREGGERPPPRASIGAAAFCLMLALLCLMVGLCLGCEYLHERELTTRTRATGIAERSIPQSPGVDRECGAGEAQGLLLAKGHKSMYGTSLVQQEVILTLS</sequence>
<accession>W7U5R1</accession>
<dbReference type="AlphaFoldDB" id="W7U5R1"/>
<dbReference type="OrthoDB" id="10435994at2759"/>
<evidence type="ECO:0000313" key="3">
    <source>
        <dbReference type="Proteomes" id="UP000019335"/>
    </source>
</evidence>
<feature type="transmembrane region" description="Helical" evidence="1">
    <location>
        <begin position="213"/>
        <end position="233"/>
    </location>
</feature>
<dbReference type="Proteomes" id="UP000019335">
    <property type="component" value="Chromosome 5"/>
</dbReference>
<name>W7U5R1_9STRA</name>
<keyword evidence="1" id="KW-1133">Transmembrane helix</keyword>
<gene>
    <name evidence="2" type="ORF">Naga_100004g177</name>
</gene>
<protein>
    <submittedName>
        <fullName evidence="2">Uncharacterized protein</fullName>
    </submittedName>
</protein>
<evidence type="ECO:0000256" key="1">
    <source>
        <dbReference type="SAM" id="Phobius"/>
    </source>
</evidence>
<evidence type="ECO:0000313" key="2">
    <source>
        <dbReference type="EMBL" id="EWM28161.1"/>
    </source>
</evidence>
<dbReference type="EMBL" id="AZIL01000352">
    <property type="protein sequence ID" value="EWM28161.1"/>
    <property type="molecule type" value="Genomic_DNA"/>
</dbReference>
<proteinExistence type="predicted"/>
<keyword evidence="1" id="KW-0472">Membrane</keyword>